<name>A0A1C6V2X2_9ACTN</name>
<dbReference type="EMBL" id="FMHZ01000002">
    <property type="protein sequence ID" value="SCL60635.1"/>
    <property type="molecule type" value="Genomic_DNA"/>
</dbReference>
<dbReference type="RefSeq" id="WP_141721707.1">
    <property type="nucleotide sequence ID" value="NZ_FMHZ01000002.1"/>
</dbReference>
<sequence>MAEAARADAIARALAGESLTSIAHSNGVSRQAIRGLLRRRGIPARIVGKLTEDQRSEVLQRYQAGASLGQLAMAYGITEPAVRGLVTRRGVPLRRVVHTLRHEAFDELTSDACYWIGFLFADGSISYRPKHIPQISVGLAERDRAHLAKLRTFLGSTSAISAPNPAHHSCQFSVRSHQLADRLVTLGRYEGPTDARLVESRDFWRGVVDGDGSMGLYRRSRSAPATMPQFRLVGRQHVLEEFLGFLRTQGTSGLSVRPHKSIHTVGTTCGPAERIVTLLYSGATVALARKAEMAERIMAAAASSERRS</sequence>
<accession>A0A1C6V2X2</accession>
<dbReference type="Proteomes" id="UP000199001">
    <property type="component" value="Unassembled WGS sequence"/>
</dbReference>
<dbReference type="InterPro" id="IPR027434">
    <property type="entry name" value="Homing_endonucl"/>
</dbReference>
<evidence type="ECO:0000313" key="2">
    <source>
        <dbReference type="Proteomes" id="UP000199001"/>
    </source>
</evidence>
<evidence type="ECO:0008006" key="3">
    <source>
        <dbReference type="Google" id="ProtNLM"/>
    </source>
</evidence>
<proteinExistence type="predicted"/>
<dbReference type="OrthoDB" id="3368368at2"/>
<dbReference type="AlphaFoldDB" id="A0A1C6V2X2"/>
<dbReference type="SUPFAM" id="SSF55608">
    <property type="entry name" value="Homing endonucleases"/>
    <property type="match status" value="1"/>
</dbReference>
<reference evidence="2" key="1">
    <citation type="submission" date="2016-06" db="EMBL/GenBank/DDBJ databases">
        <authorList>
            <person name="Varghese N."/>
            <person name="Submissions Spin"/>
        </authorList>
    </citation>
    <scope>NUCLEOTIDE SEQUENCE [LARGE SCALE GENOMIC DNA]</scope>
    <source>
        <strain evidence="2">DSM 43903</strain>
    </source>
</reference>
<keyword evidence="2" id="KW-1185">Reference proteome</keyword>
<dbReference type="Gene3D" id="3.10.28.10">
    <property type="entry name" value="Homing endonucleases"/>
    <property type="match status" value="1"/>
</dbReference>
<evidence type="ECO:0000313" key="1">
    <source>
        <dbReference type="EMBL" id="SCL60635.1"/>
    </source>
</evidence>
<protein>
    <recommendedName>
        <fullName evidence="3">DOD-type homing endonuclease domain-containing protein</fullName>
    </recommendedName>
</protein>
<organism evidence="1 2">
    <name type="scientific">Micromonospora citrea</name>
    <dbReference type="NCBI Taxonomy" id="47855"/>
    <lineage>
        <taxon>Bacteria</taxon>
        <taxon>Bacillati</taxon>
        <taxon>Actinomycetota</taxon>
        <taxon>Actinomycetes</taxon>
        <taxon>Micromonosporales</taxon>
        <taxon>Micromonosporaceae</taxon>
        <taxon>Micromonospora</taxon>
    </lineage>
</organism>
<gene>
    <name evidence="1" type="ORF">GA0070606_3305</name>
</gene>